<dbReference type="InterPro" id="IPR043913">
    <property type="entry name" value="DUF5764"/>
</dbReference>
<dbReference type="AlphaFoldDB" id="A0A6C0APL6"/>
<accession>A0A6C0APL6</accession>
<evidence type="ECO:0000313" key="2">
    <source>
        <dbReference type="EMBL" id="QHS81463.1"/>
    </source>
</evidence>
<feature type="compositionally biased region" description="Acidic residues" evidence="1">
    <location>
        <begin position="310"/>
        <end position="320"/>
    </location>
</feature>
<sequence length="367" mass="41364">MNDSIANTYSDARSEYTKQLCQILVPSYFQWYLTVLEKARAISNEKQEPKKLLWHFQNLLNDIPDWNMEKVNTEISQLQTSCGCDYLEDLLTAVFIAHTKVLTAIRVSNKQKRVQITVPKVEHFMFKVLCETSKLLWGSSFLFREGINSIDKQQNYRSIEGLLSEGVLQAVRNMIPVKSILRDFVSVDDDEDEEKGEQKDEKDDEKDDEKTEETQEVKTEETKEVKEIIPVEPIVSEPVTQLKPVEPQIIDVSASEVVNAAATDIATTLGAITPDVSPTNDVSANPVITIDTDRTSHVKFADYNSVFDSDNPDDSDMIQDGDERSGSEQGSLELMDGPAEPLDFDDVEDLDKPIEEGLGSDDYEVLL</sequence>
<feature type="region of interest" description="Disordered" evidence="1">
    <location>
        <begin position="303"/>
        <end position="346"/>
    </location>
</feature>
<evidence type="ECO:0000256" key="1">
    <source>
        <dbReference type="SAM" id="MobiDB-lite"/>
    </source>
</evidence>
<name>A0A6C0APL6_9ZZZZ</name>
<feature type="region of interest" description="Disordered" evidence="1">
    <location>
        <begin position="188"/>
        <end position="222"/>
    </location>
</feature>
<organism evidence="2">
    <name type="scientific">viral metagenome</name>
    <dbReference type="NCBI Taxonomy" id="1070528"/>
    <lineage>
        <taxon>unclassified sequences</taxon>
        <taxon>metagenomes</taxon>
        <taxon>organismal metagenomes</taxon>
    </lineage>
</organism>
<dbReference type="Pfam" id="PF19068">
    <property type="entry name" value="DUF5764"/>
    <property type="match status" value="1"/>
</dbReference>
<protein>
    <submittedName>
        <fullName evidence="2">Uncharacterized protein</fullName>
    </submittedName>
</protein>
<feature type="compositionally biased region" description="Basic and acidic residues" evidence="1">
    <location>
        <begin position="208"/>
        <end position="222"/>
    </location>
</feature>
<proteinExistence type="predicted"/>
<dbReference type="EMBL" id="MN740758">
    <property type="protein sequence ID" value="QHS81463.1"/>
    <property type="molecule type" value="Genomic_DNA"/>
</dbReference>
<reference evidence="2" key="1">
    <citation type="journal article" date="2020" name="Nature">
        <title>Giant virus diversity and host interactions through global metagenomics.</title>
        <authorList>
            <person name="Schulz F."/>
            <person name="Roux S."/>
            <person name="Paez-Espino D."/>
            <person name="Jungbluth S."/>
            <person name="Walsh D.A."/>
            <person name="Denef V.J."/>
            <person name="McMahon K.D."/>
            <person name="Konstantinidis K.T."/>
            <person name="Eloe-Fadrosh E.A."/>
            <person name="Kyrpides N.C."/>
            <person name="Woyke T."/>
        </authorList>
    </citation>
    <scope>NUCLEOTIDE SEQUENCE</scope>
    <source>
        <strain evidence="2">GVMAG-S-1101164-72</strain>
    </source>
</reference>